<dbReference type="InterPro" id="IPR003439">
    <property type="entry name" value="ABC_transporter-like_ATP-bd"/>
</dbReference>
<evidence type="ECO:0000256" key="2">
    <source>
        <dbReference type="ARBA" id="ARBA00005417"/>
    </source>
</evidence>
<keyword evidence="7" id="KW-0472">Membrane</keyword>
<evidence type="ECO:0000256" key="7">
    <source>
        <dbReference type="ARBA" id="ARBA00023136"/>
    </source>
</evidence>
<dbReference type="GO" id="GO:0016887">
    <property type="term" value="F:ATP hydrolysis activity"/>
    <property type="evidence" value="ECO:0007669"/>
    <property type="project" value="InterPro"/>
</dbReference>
<gene>
    <name evidence="9" type="ORF">EGH31_1003</name>
</gene>
<dbReference type="InterPro" id="IPR050086">
    <property type="entry name" value="MetN_ABC_transporter-like"/>
</dbReference>
<sequence>MIKVTNLKKSFNNKIILKDISFEIKQGEVVCIIGESGSGKSTLLRCLNFLEIPDEGLIEIDNFVINSRNYNKPQILSLREKSAMIFQEFNLFLNKNVIENITFPLIAAKNKNKKEAEHIAKSCLEKVGMLNFLTQYPSTLSGGQKQRVAIARSIAVSPKVLLFDEPTSALDPKWVKEILTIIKKLTELNFTMVIVTHDIKFANQIADNVIFMSDGEIIEQGKMLIQYPKEEKTKIFLHNYYE</sequence>
<dbReference type="InterPro" id="IPR003593">
    <property type="entry name" value="AAA+_ATPase"/>
</dbReference>
<dbReference type="Proteomes" id="UP000294998">
    <property type="component" value="Unassembled WGS sequence"/>
</dbReference>
<dbReference type="SMART" id="SM00382">
    <property type="entry name" value="AAA"/>
    <property type="match status" value="1"/>
</dbReference>
<protein>
    <submittedName>
        <fullName evidence="9">ABC transporter, ATP-binding protein (Cluster 3, basic aa/glutamine/opines)</fullName>
    </submittedName>
</protein>
<dbReference type="PROSITE" id="PS00211">
    <property type="entry name" value="ABC_TRANSPORTER_1"/>
    <property type="match status" value="1"/>
</dbReference>
<keyword evidence="6 9" id="KW-0067">ATP-binding</keyword>
<dbReference type="RefSeq" id="WP_118842739.1">
    <property type="nucleotide sequence ID" value="NZ_QQIB01000001.1"/>
</dbReference>
<evidence type="ECO:0000256" key="1">
    <source>
        <dbReference type="ARBA" id="ARBA00004417"/>
    </source>
</evidence>
<keyword evidence="3" id="KW-0813">Transport</keyword>
<dbReference type="SUPFAM" id="SSF52540">
    <property type="entry name" value="P-loop containing nucleoside triphosphate hydrolases"/>
    <property type="match status" value="1"/>
</dbReference>
<dbReference type="EMBL" id="RWKG01000022">
    <property type="protein sequence ID" value="TDN41678.1"/>
    <property type="molecule type" value="Genomic_DNA"/>
</dbReference>
<dbReference type="GO" id="GO:0015424">
    <property type="term" value="F:ABC-type amino acid transporter activity"/>
    <property type="evidence" value="ECO:0007669"/>
    <property type="project" value="InterPro"/>
</dbReference>
<organism evidence="9 10">
    <name type="scientific">Haemophilus haemolyticus</name>
    <dbReference type="NCBI Taxonomy" id="726"/>
    <lineage>
        <taxon>Bacteria</taxon>
        <taxon>Pseudomonadati</taxon>
        <taxon>Pseudomonadota</taxon>
        <taxon>Gammaproteobacteria</taxon>
        <taxon>Pasteurellales</taxon>
        <taxon>Pasteurellaceae</taxon>
        <taxon>Haemophilus</taxon>
    </lineage>
</organism>
<keyword evidence="4" id="KW-1003">Cell membrane</keyword>
<dbReference type="PROSITE" id="PS50893">
    <property type="entry name" value="ABC_TRANSPORTER_2"/>
    <property type="match status" value="1"/>
</dbReference>
<evidence type="ECO:0000256" key="5">
    <source>
        <dbReference type="ARBA" id="ARBA00022741"/>
    </source>
</evidence>
<dbReference type="PANTHER" id="PTHR43166">
    <property type="entry name" value="AMINO ACID IMPORT ATP-BINDING PROTEIN"/>
    <property type="match status" value="1"/>
</dbReference>
<dbReference type="PANTHER" id="PTHR43166:SF35">
    <property type="entry name" value="L-CYSTINE IMPORT ATP-BINDING PROTEIN TCYN"/>
    <property type="match status" value="1"/>
</dbReference>
<dbReference type="GO" id="GO:0005524">
    <property type="term" value="F:ATP binding"/>
    <property type="evidence" value="ECO:0007669"/>
    <property type="project" value="UniProtKB-KW"/>
</dbReference>
<dbReference type="PIRSF" id="PIRSF039085">
    <property type="entry name" value="ABC_ATPase_HisP"/>
    <property type="match status" value="1"/>
</dbReference>
<comment type="subcellular location">
    <subcellularLocation>
        <location evidence="1">Cell inner membrane</location>
        <topology evidence="1">Peripheral membrane protein</topology>
    </subcellularLocation>
</comment>
<reference evidence="9 10" key="1">
    <citation type="submission" date="2018-12" db="EMBL/GenBank/DDBJ databases">
        <authorList>
            <person name="Fluit A.C."/>
        </authorList>
    </citation>
    <scope>NUCLEOTIDE SEQUENCE [LARGE SCALE GENOMIC DNA]</scope>
    <source>
        <strain evidence="9 10">16-549009</strain>
    </source>
</reference>
<evidence type="ECO:0000256" key="4">
    <source>
        <dbReference type="ARBA" id="ARBA00022475"/>
    </source>
</evidence>
<dbReference type="GO" id="GO:0005886">
    <property type="term" value="C:plasma membrane"/>
    <property type="evidence" value="ECO:0007669"/>
    <property type="project" value="UniProtKB-SubCell"/>
</dbReference>
<evidence type="ECO:0000313" key="10">
    <source>
        <dbReference type="Proteomes" id="UP000294998"/>
    </source>
</evidence>
<evidence type="ECO:0000256" key="6">
    <source>
        <dbReference type="ARBA" id="ARBA00022840"/>
    </source>
</evidence>
<proteinExistence type="inferred from homology"/>
<dbReference type="Pfam" id="PF00005">
    <property type="entry name" value="ABC_tran"/>
    <property type="match status" value="1"/>
</dbReference>
<name>A0AAQ2BL19_HAEHA</name>
<evidence type="ECO:0000259" key="8">
    <source>
        <dbReference type="PROSITE" id="PS50893"/>
    </source>
</evidence>
<evidence type="ECO:0000256" key="3">
    <source>
        <dbReference type="ARBA" id="ARBA00022448"/>
    </source>
</evidence>
<comment type="similarity">
    <text evidence="2">Belongs to the ABC transporter superfamily.</text>
</comment>
<evidence type="ECO:0000313" key="9">
    <source>
        <dbReference type="EMBL" id="TDN41678.1"/>
    </source>
</evidence>
<comment type="caution">
    <text evidence="9">The sequence shown here is derived from an EMBL/GenBank/DDBJ whole genome shotgun (WGS) entry which is preliminary data.</text>
</comment>
<feature type="domain" description="ABC transporter" evidence="8">
    <location>
        <begin position="2"/>
        <end position="239"/>
    </location>
</feature>
<dbReference type="AlphaFoldDB" id="A0AAQ2BL19"/>
<keyword evidence="5" id="KW-0547">Nucleotide-binding</keyword>
<dbReference type="InterPro" id="IPR027417">
    <property type="entry name" value="P-loop_NTPase"/>
</dbReference>
<dbReference type="Gene3D" id="3.40.50.300">
    <property type="entry name" value="P-loop containing nucleotide triphosphate hydrolases"/>
    <property type="match status" value="1"/>
</dbReference>
<accession>A0AAQ2BL19</accession>
<dbReference type="InterPro" id="IPR017871">
    <property type="entry name" value="ABC_transporter-like_CS"/>
</dbReference>
<dbReference type="InterPro" id="IPR030679">
    <property type="entry name" value="ABC_ATPase_HisP-typ"/>
</dbReference>